<organism evidence="8">
    <name type="scientific">Sesamum radiatum</name>
    <name type="common">Black benniseed</name>
    <dbReference type="NCBI Taxonomy" id="300843"/>
    <lineage>
        <taxon>Eukaryota</taxon>
        <taxon>Viridiplantae</taxon>
        <taxon>Streptophyta</taxon>
        <taxon>Embryophyta</taxon>
        <taxon>Tracheophyta</taxon>
        <taxon>Spermatophyta</taxon>
        <taxon>Magnoliopsida</taxon>
        <taxon>eudicotyledons</taxon>
        <taxon>Gunneridae</taxon>
        <taxon>Pentapetalae</taxon>
        <taxon>asterids</taxon>
        <taxon>lamiids</taxon>
        <taxon>Lamiales</taxon>
        <taxon>Pedaliaceae</taxon>
        <taxon>Sesamum</taxon>
    </lineage>
</organism>
<proteinExistence type="inferred from homology"/>
<comment type="similarity">
    <text evidence="2">Belongs to the major facilitator superfamily. Proton-dependent oligopeptide transporter (POT/PTR) (TC 2.A.17) family.</text>
</comment>
<accession>A0AAW2TWJ3</accession>
<dbReference type="Pfam" id="PF00854">
    <property type="entry name" value="PTR2"/>
    <property type="match status" value="1"/>
</dbReference>
<evidence type="ECO:0000256" key="7">
    <source>
        <dbReference type="SAM" id="Phobius"/>
    </source>
</evidence>
<keyword evidence="5 7" id="KW-0472">Membrane</keyword>
<comment type="similarity">
    <text evidence="6">Belongs to the major facilitator superfamily. Phosphate:H(+) symporter (TC 2.A.1.9) family.</text>
</comment>
<reference evidence="8" key="1">
    <citation type="submission" date="2020-06" db="EMBL/GenBank/DDBJ databases">
        <authorList>
            <person name="Li T."/>
            <person name="Hu X."/>
            <person name="Zhang T."/>
            <person name="Song X."/>
            <person name="Zhang H."/>
            <person name="Dai N."/>
            <person name="Sheng W."/>
            <person name="Hou X."/>
            <person name="Wei L."/>
        </authorList>
    </citation>
    <scope>NUCLEOTIDE SEQUENCE</scope>
    <source>
        <strain evidence="8">G02</strain>
        <tissue evidence="8">Leaf</tissue>
    </source>
</reference>
<reference evidence="8" key="2">
    <citation type="journal article" date="2024" name="Plant">
        <title>Genomic evolution and insights into agronomic trait innovations of Sesamum species.</title>
        <authorList>
            <person name="Miao H."/>
            <person name="Wang L."/>
            <person name="Qu L."/>
            <person name="Liu H."/>
            <person name="Sun Y."/>
            <person name="Le M."/>
            <person name="Wang Q."/>
            <person name="Wei S."/>
            <person name="Zheng Y."/>
            <person name="Lin W."/>
            <person name="Duan Y."/>
            <person name="Cao H."/>
            <person name="Xiong S."/>
            <person name="Wang X."/>
            <person name="Wei L."/>
            <person name="Li C."/>
            <person name="Ma Q."/>
            <person name="Ju M."/>
            <person name="Zhao R."/>
            <person name="Li G."/>
            <person name="Mu C."/>
            <person name="Tian Q."/>
            <person name="Mei H."/>
            <person name="Zhang T."/>
            <person name="Gao T."/>
            <person name="Zhang H."/>
        </authorList>
    </citation>
    <scope>NUCLEOTIDE SEQUENCE</scope>
    <source>
        <strain evidence="8">G02</strain>
    </source>
</reference>
<evidence type="ECO:0000256" key="3">
    <source>
        <dbReference type="ARBA" id="ARBA00022692"/>
    </source>
</evidence>
<comment type="caution">
    <text evidence="8">The sequence shown here is derived from an EMBL/GenBank/DDBJ whole genome shotgun (WGS) entry which is preliminary data.</text>
</comment>
<feature type="transmembrane region" description="Helical" evidence="7">
    <location>
        <begin position="31"/>
        <end position="58"/>
    </location>
</feature>
<feature type="transmembrane region" description="Helical" evidence="7">
    <location>
        <begin position="115"/>
        <end position="134"/>
    </location>
</feature>
<keyword evidence="4 7" id="KW-1133">Transmembrane helix</keyword>
<evidence type="ECO:0000256" key="1">
    <source>
        <dbReference type="ARBA" id="ARBA00004141"/>
    </source>
</evidence>
<evidence type="ECO:0000256" key="5">
    <source>
        <dbReference type="ARBA" id="ARBA00023136"/>
    </source>
</evidence>
<dbReference type="GO" id="GO:0022857">
    <property type="term" value="F:transmembrane transporter activity"/>
    <property type="evidence" value="ECO:0007669"/>
    <property type="project" value="InterPro"/>
</dbReference>
<name>A0AAW2TWJ3_SESRA</name>
<dbReference type="EMBL" id="JACGWJ010000007">
    <property type="protein sequence ID" value="KAL0408660.1"/>
    <property type="molecule type" value="Genomic_DNA"/>
</dbReference>
<dbReference type="InterPro" id="IPR036259">
    <property type="entry name" value="MFS_trans_sf"/>
</dbReference>
<evidence type="ECO:0000256" key="6">
    <source>
        <dbReference type="ARBA" id="ARBA00044504"/>
    </source>
</evidence>
<keyword evidence="3 7" id="KW-0812">Transmembrane</keyword>
<sequence length="147" mass="16755">MAVAALVEIKRKRVATESGLLDSTKPLPITFFWVALQYLFLGSADLFTLAGLLEFFFTEAPFSMRSLATALSWASLAMGYYLSTVIVSIVNSITGDSKHKPWLSGSNLNQYHLERFYWLMCVLSGLNFLHYLFWATKYKYTSREPDK</sequence>
<comment type="subcellular location">
    <subcellularLocation>
        <location evidence="1">Membrane</location>
        <topology evidence="1">Multi-pass membrane protein</topology>
    </subcellularLocation>
</comment>
<dbReference type="InterPro" id="IPR000109">
    <property type="entry name" value="POT_fam"/>
</dbReference>
<evidence type="ECO:0000256" key="4">
    <source>
        <dbReference type="ARBA" id="ARBA00022989"/>
    </source>
</evidence>
<evidence type="ECO:0000313" key="8">
    <source>
        <dbReference type="EMBL" id="KAL0408660.1"/>
    </source>
</evidence>
<protein>
    <submittedName>
        <fullName evidence="8">Protein NRT1/ PTR FAMILY 4.6</fullName>
    </submittedName>
</protein>
<dbReference type="GO" id="GO:0016020">
    <property type="term" value="C:membrane"/>
    <property type="evidence" value="ECO:0007669"/>
    <property type="project" value="UniProtKB-SubCell"/>
</dbReference>
<dbReference type="Gene3D" id="1.20.1250.20">
    <property type="entry name" value="MFS general substrate transporter like domains"/>
    <property type="match status" value="1"/>
</dbReference>
<dbReference type="PANTHER" id="PTHR11654">
    <property type="entry name" value="OLIGOPEPTIDE TRANSPORTER-RELATED"/>
    <property type="match status" value="1"/>
</dbReference>
<dbReference type="AlphaFoldDB" id="A0AAW2TWJ3"/>
<evidence type="ECO:0000256" key="2">
    <source>
        <dbReference type="ARBA" id="ARBA00005982"/>
    </source>
</evidence>
<gene>
    <name evidence="8" type="ORF">Sradi_1800400</name>
</gene>
<feature type="transmembrane region" description="Helical" evidence="7">
    <location>
        <begin position="70"/>
        <end position="95"/>
    </location>
</feature>